<dbReference type="Proteomes" id="UP000051249">
    <property type="component" value="Unassembled WGS sequence"/>
</dbReference>
<evidence type="ECO:0000259" key="1">
    <source>
        <dbReference type="Pfam" id="PF12773"/>
    </source>
</evidence>
<dbReference type="Gene3D" id="4.10.1060.50">
    <property type="match status" value="1"/>
</dbReference>
<reference evidence="2 3" key="1">
    <citation type="journal article" date="2015" name="Genome Announc.">
        <title>Expanding the biotechnology potential of lactobacilli through comparative genomics of 213 strains and associated genera.</title>
        <authorList>
            <person name="Sun Z."/>
            <person name="Harris H.M."/>
            <person name="McCann A."/>
            <person name="Guo C."/>
            <person name="Argimon S."/>
            <person name="Zhang W."/>
            <person name="Yang X."/>
            <person name="Jeffery I.B."/>
            <person name="Cooney J.C."/>
            <person name="Kagawa T.F."/>
            <person name="Liu W."/>
            <person name="Song Y."/>
            <person name="Salvetti E."/>
            <person name="Wrobel A."/>
            <person name="Rasinkangas P."/>
            <person name="Parkhill J."/>
            <person name="Rea M.C."/>
            <person name="O'Sullivan O."/>
            <person name="Ritari J."/>
            <person name="Douillard F.P."/>
            <person name="Paul Ross R."/>
            <person name="Yang R."/>
            <person name="Briner A.E."/>
            <person name="Felis G.E."/>
            <person name="de Vos W.M."/>
            <person name="Barrangou R."/>
            <person name="Klaenhammer T.R."/>
            <person name="Caufield P.W."/>
            <person name="Cui Y."/>
            <person name="Zhang H."/>
            <person name="O'Toole P.W."/>
        </authorList>
    </citation>
    <scope>NUCLEOTIDE SEQUENCE [LARGE SCALE GENOMIC DNA]</scope>
    <source>
        <strain evidence="2 3">DSM 23026</strain>
    </source>
</reference>
<dbReference type="EMBL" id="JQCQ01000039">
    <property type="protein sequence ID" value="KRO22250.1"/>
    <property type="molecule type" value="Genomic_DNA"/>
</dbReference>
<gene>
    <name evidence="2" type="ORF">IV88_GL001179</name>
</gene>
<dbReference type="Pfam" id="PF12773">
    <property type="entry name" value="DZR"/>
    <property type="match status" value="1"/>
</dbReference>
<name>A0A0R2NHI6_9LACO</name>
<proteinExistence type="predicted"/>
<evidence type="ECO:0000313" key="2">
    <source>
        <dbReference type="EMBL" id="KRO22250.1"/>
    </source>
</evidence>
<dbReference type="InterPro" id="IPR038587">
    <property type="entry name" value="Ribosomal_eL40_sf"/>
</dbReference>
<evidence type="ECO:0000313" key="3">
    <source>
        <dbReference type="Proteomes" id="UP000051249"/>
    </source>
</evidence>
<dbReference type="InterPro" id="IPR025874">
    <property type="entry name" value="DZR"/>
</dbReference>
<dbReference type="RefSeq" id="WP_057800365.1">
    <property type="nucleotide sequence ID" value="NZ_BJZZ01000040.1"/>
</dbReference>
<accession>A0A0R2NHI6</accession>
<dbReference type="OrthoDB" id="2308731at2"/>
<comment type="caution">
    <text evidence="2">The sequence shown here is derived from an EMBL/GenBank/DDBJ whole genome shotgun (WGS) entry which is preliminary data.</text>
</comment>
<sequence>MNSEYKECPNCKAENAVEAKFCVKCGTSLEDVEPKVRMLNGRALQVHSTVNEDIRFLITSGSLPEGYQQSMTIMAESIQTDGTTANAWDSAMDSLRNVFNANKLDGIVNMRIVTTTRLVNGQSVPAITVYGDGVVIA</sequence>
<protein>
    <recommendedName>
        <fullName evidence="1">DZANK-type domain-containing protein</fullName>
    </recommendedName>
</protein>
<keyword evidence="3" id="KW-1185">Reference proteome</keyword>
<organism evidence="2 3">
    <name type="scientific">Pediococcus argentinicus</name>
    <dbReference type="NCBI Taxonomy" id="480391"/>
    <lineage>
        <taxon>Bacteria</taxon>
        <taxon>Bacillati</taxon>
        <taxon>Bacillota</taxon>
        <taxon>Bacilli</taxon>
        <taxon>Lactobacillales</taxon>
        <taxon>Lactobacillaceae</taxon>
        <taxon>Pediococcus</taxon>
    </lineage>
</organism>
<feature type="domain" description="DZANK-type" evidence="1">
    <location>
        <begin position="8"/>
        <end position="30"/>
    </location>
</feature>
<dbReference type="PATRIC" id="fig|480391.4.peg.1197"/>
<dbReference type="AlphaFoldDB" id="A0A0R2NHI6"/>